<proteinExistence type="predicted"/>
<dbReference type="AlphaFoldDB" id="Q9HLL4"/>
<organism evidence="3 4">
    <name type="scientific">Thermoplasma acidophilum (strain ATCC 25905 / DSM 1728 / JCM 9062 / NBRC 15155 / AMRC-C165)</name>
    <dbReference type="NCBI Taxonomy" id="273075"/>
    <lineage>
        <taxon>Archaea</taxon>
        <taxon>Methanobacteriati</taxon>
        <taxon>Thermoplasmatota</taxon>
        <taxon>Thermoplasmata</taxon>
        <taxon>Thermoplasmatales</taxon>
        <taxon>Thermoplasmataceae</taxon>
        <taxon>Thermoplasma</taxon>
    </lineage>
</organism>
<dbReference type="InterPro" id="IPR029044">
    <property type="entry name" value="Nucleotide-diphossugar_trans"/>
</dbReference>
<dbReference type="PaxDb" id="273075-Ta0213"/>
<dbReference type="EnsemblBacteria" id="CAC11359">
    <property type="protein sequence ID" value="CAC11359"/>
    <property type="gene ID" value="CAC11359"/>
</dbReference>
<sequence length="459" mass="52474">MQTLRQGAFAMGLTFWQIPVILVLLIPAGFKFISDSSSPITYAVEALWLMGMPIIVIALAGAYKSRNVRLSDFSGHIDEMVVFQIASIARWDVVNALERVINSIVSSAPRNLRNWFINLVIEENSEARSYLEKKYGGSNRIRITVVPREYRTKKGALAKSRANQYAIENLRAQGLISKSTWIYHLDDDTSIGPESVAAVAEHIMRYGDKYYLAQGILSFPHFLTRNFITKYADSMRPTDDLTRFYFFTNVIKMPLIGLHGENMLVRSDVEESVGWDNGNRAIADDSFFALNFAYLYPGRSAFMPAITYGSSPTTIRDMLKQRKRWFLNVSNLSFYGGIPIKYRAFMIYSIIFWIGMVVQNVVPILMVLHFLGVIRMAVINPEVLFLWAFTLSFWIWFYISGLRINREVSGIYRESLIDYAILVFLYIFVISPLEIIGGLLGFISFLKNERSFEVISKPI</sequence>
<keyword evidence="1" id="KW-0812">Transmembrane</keyword>
<dbReference type="SUPFAM" id="SSF53448">
    <property type="entry name" value="Nucleotide-diphospho-sugar transferases"/>
    <property type="match status" value="1"/>
</dbReference>
<keyword evidence="1" id="KW-1133">Transmembrane helix</keyword>
<keyword evidence="4" id="KW-1185">Reference proteome</keyword>
<dbReference type="PANTHER" id="PTHR16779">
    <property type="entry name" value="BETA-1,4-MANNOSYLTRANSFERASE EGH"/>
    <property type="match status" value="1"/>
</dbReference>
<dbReference type="InParanoid" id="Q9HLL4"/>
<dbReference type="InterPro" id="IPR027389">
    <property type="entry name" value="B_mannosylTrfase_Bre-3/Egh"/>
</dbReference>
<feature type="transmembrane region" description="Helical" evidence="1">
    <location>
        <begin position="350"/>
        <end position="371"/>
    </location>
</feature>
<feature type="transmembrane region" description="Helical" evidence="1">
    <location>
        <begin position="383"/>
        <end position="399"/>
    </location>
</feature>
<dbReference type="GO" id="GO:0019187">
    <property type="term" value="F:beta-1,4-mannosyltransferase activity"/>
    <property type="evidence" value="ECO:0007669"/>
    <property type="project" value="InterPro"/>
</dbReference>
<feature type="domain" description="Glycosyltransferase 2-like" evidence="2">
    <location>
        <begin position="181"/>
        <end position="396"/>
    </location>
</feature>
<feature type="transmembrane region" description="Helical" evidence="1">
    <location>
        <begin position="7"/>
        <end position="30"/>
    </location>
</feature>
<dbReference type="Pfam" id="PF13632">
    <property type="entry name" value="Glyco_trans_2_3"/>
    <property type="match status" value="1"/>
</dbReference>
<reference evidence="3 4" key="1">
    <citation type="journal article" date="2000" name="Nature">
        <title>The genome sequence of the thermoacidophilic scavenger Thermoplasma acidophilum.</title>
        <authorList>
            <person name="Ruepp A."/>
            <person name="Graml W."/>
            <person name="Santos-Martinez M.L."/>
            <person name="Koretke K.K."/>
            <person name="Volker C."/>
            <person name="Mewes H.W."/>
            <person name="Frishman D."/>
            <person name="Stocker S."/>
            <person name="Lupas A.N."/>
            <person name="Baumeister W."/>
        </authorList>
    </citation>
    <scope>NUCLEOTIDE SEQUENCE [LARGE SCALE GENOMIC DNA]</scope>
    <source>
        <strain evidence="4">ATCC 25905 / DSM 1728 / JCM 9062 / NBRC 15155 / AMRC-C165</strain>
    </source>
</reference>
<evidence type="ECO:0000259" key="2">
    <source>
        <dbReference type="Pfam" id="PF13632"/>
    </source>
</evidence>
<dbReference type="eggNOG" id="arCOG03664">
    <property type="taxonomic scope" value="Archaea"/>
</dbReference>
<dbReference type="RefSeq" id="WP_010900640.1">
    <property type="nucleotide sequence ID" value="NC_002578.1"/>
</dbReference>
<gene>
    <name evidence="3" type="ordered locus">Ta0213</name>
</gene>
<dbReference type="Gene3D" id="3.90.550.10">
    <property type="entry name" value="Spore Coat Polysaccharide Biosynthesis Protein SpsA, Chain A"/>
    <property type="match status" value="1"/>
</dbReference>
<evidence type="ECO:0000256" key="1">
    <source>
        <dbReference type="SAM" id="Phobius"/>
    </source>
</evidence>
<dbReference type="KEGG" id="tac:Ta0213"/>
<dbReference type="EMBL" id="AL445063">
    <property type="protein sequence ID" value="CAC11359.1"/>
    <property type="molecule type" value="Genomic_DNA"/>
</dbReference>
<protein>
    <submittedName>
        <fullName evidence="3">Zeste-white 4 related membrane protein</fullName>
    </submittedName>
</protein>
<dbReference type="InterPro" id="IPR001173">
    <property type="entry name" value="Glyco_trans_2-like"/>
</dbReference>
<dbReference type="CAZy" id="GT2">
    <property type="family name" value="Glycosyltransferase Family 2"/>
</dbReference>
<dbReference type="GO" id="GO:0005737">
    <property type="term" value="C:cytoplasm"/>
    <property type="evidence" value="ECO:0007669"/>
    <property type="project" value="TreeGrafter"/>
</dbReference>
<feature type="transmembrane region" description="Helical" evidence="1">
    <location>
        <begin position="419"/>
        <end position="446"/>
    </location>
</feature>
<accession>Q9HLL4</accession>
<dbReference type="OrthoDB" id="55818at2157"/>
<name>Q9HLL4_THEAC</name>
<feature type="transmembrane region" description="Helical" evidence="1">
    <location>
        <begin position="42"/>
        <end position="63"/>
    </location>
</feature>
<keyword evidence="1" id="KW-0472">Membrane</keyword>
<dbReference type="Proteomes" id="UP000001024">
    <property type="component" value="Chromosome"/>
</dbReference>
<evidence type="ECO:0000313" key="3">
    <source>
        <dbReference type="EMBL" id="CAC11359.1"/>
    </source>
</evidence>
<evidence type="ECO:0000313" key="4">
    <source>
        <dbReference type="Proteomes" id="UP000001024"/>
    </source>
</evidence>
<dbReference type="HOGENOM" id="CLU_595322_0_0_2"/>
<dbReference type="PANTHER" id="PTHR16779:SF1">
    <property type="entry name" value="BETA-1,4-MANNOSYLTRANSFERASE EGH"/>
    <property type="match status" value="1"/>
</dbReference>